<dbReference type="InterPro" id="IPR001602">
    <property type="entry name" value="UPF0047_YjbQ-like"/>
</dbReference>
<name>A0A9E7PR01_9EURY</name>
<dbReference type="GeneID" id="74308234"/>
<dbReference type="RefSeq" id="WP_257742034.1">
    <property type="nucleotide sequence ID" value="NZ_CP096115.1"/>
</dbReference>
<sequence length="147" mass="16167">MEHYILNIETAGEGDIIDITPDVQKLLSESRLSDGIVNIFCEGSTAAITTIEYEPGVLEDLNRALNVIAPADAEYKHDLAWGDGNGRSHVRAAIIGPSLTVPFRDKSLLLGTWQQIVLLELDVRNKRSRKVHCTLLGDLGSLFRNSV</sequence>
<evidence type="ECO:0000313" key="2">
    <source>
        <dbReference type="EMBL" id="UUX91882.1"/>
    </source>
</evidence>
<proteinExistence type="inferred from homology"/>
<reference evidence="2" key="1">
    <citation type="submission" date="2022-04" db="EMBL/GenBank/DDBJ databases">
        <title>Complete genome of Methanoplanus endosymbiosus DSM 3599.</title>
        <authorList>
            <person name="Chen S.-C."/>
            <person name="You Y.-T."/>
            <person name="Zhou Y.-Z."/>
            <person name="Lai M.-C."/>
        </authorList>
    </citation>
    <scope>NUCLEOTIDE SEQUENCE</scope>
    <source>
        <strain evidence="2">DSM 3599</strain>
    </source>
</reference>
<dbReference type="Gene3D" id="2.60.120.460">
    <property type="entry name" value="YjbQ-like"/>
    <property type="match status" value="1"/>
</dbReference>
<dbReference type="PANTHER" id="PTHR30615:SF8">
    <property type="entry name" value="UPF0047 PROTEIN C4A8.02C"/>
    <property type="match status" value="1"/>
</dbReference>
<gene>
    <name evidence="2" type="ORF">L6E24_10995</name>
</gene>
<dbReference type="SUPFAM" id="SSF111038">
    <property type="entry name" value="YjbQ-like"/>
    <property type="match status" value="1"/>
</dbReference>
<evidence type="ECO:0000256" key="1">
    <source>
        <dbReference type="ARBA" id="ARBA00005534"/>
    </source>
</evidence>
<organism evidence="2 3">
    <name type="scientific">Methanoplanus endosymbiosus</name>
    <dbReference type="NCBI Taxonomy" id="33865"/>
    <lineage>
        <taxon>Archaea</taxon>
        <taxon>Methanobacteriati</taxon>
        <taxon>Methanobacteriota</taxon>
        <taxon>Stenosarchaea group</taxon>
        <taxon>Methanomicrobia</taxon>
        <taxon>Methanomicrobiales</taxon>
        <taxon>Methanomicrobiaceae</taxon>
        <taxon>Methanoplanus</taxon>
    </lineage>
</organism>
<dbReference type="AlphaFoldDB" id="A0A9E7PR01"/>
<dbReference type="InterPro" id="IPR035917">
    <property type="entry name" value="YjbQ-like_sf"/>
</dbReference>
<dbReference type="PANTHER" id="PTHR30615">
    <property type="entry name" value="UNCHARACTERIZED PROTEIN YJBQ-RELATED"/>
    <property type="match status" value="1"/>
</dbReference>
<dbReference type="PIRSF" id="PIRSF004681">
    <property type="entry name" value="UCP004681"/>
    <property type="match status" value="1"/>
</dbReference>
<dbReference type="Pfam" id="PF01894">
    <property type="entry name" value="YjbQ"/>
    <property type="match status" value="1"/>
</dbReference>
<dbReference type="EMBL" id="CP096115">
    <property type="protein sequence ID" value="UUX91882.1"/>
    <property type="molecule type" value="Genomic_DNA"/>
</dbReference>
<dbReference type="KEGG" id="mend:L6E24_10995"/>
<dbReference type="Proteomes" id="UP001060368">
    <property type="component" value="Chromosome"/>
</dbReference>
<dbReference type="NCBIfam" id="TIGR00149">
    <property type="entry name" value="TIGR00149_YjbQ"/>
    <property type="match status" value="1"/>
</dbReference>
<accession>A0A9E7PR01</accession>
<comment type="similarity">
    <text evidence="1">Belongs to the UPF0047 family.</text>
</comment>
<evidence type="ECO:0000313" key="3">
    <source>
        <dbReference type="Proteomes" id="UP001060368"/>
    </source>
</evidence>
<protein>
    <submittedName>
        <fullName evidence="2">Secondary thiamine-phosphate synthase enzyme YjbQ</fullName>
    </submittedName>
</protein>
<keyword evidence="3" id="KW-1185">Reference proteome</keyword>